<sequence>LQNATTIALALAEADLARRNATIEEIEARGIRPNIDDILAPLRYGASQSLERGESSSSIEPRKIFGPREAQSNAEDGSSDETSAYDGGGDDDGKDTNVERTWHEYIHEAGLESADLRLLQRYHSLYYVRLSKIKQAAAKWRSLSRPPAKLVDMFDLIGSLSTSTYLLEEVCTYLYPTDILRLYSISRDFHHTLNCHMSSCVGTWARRMAPNAFILLSSPVYNHFHVDDPAGNLKAPEYYDMTYLSNPEMEAPVIADKELRKIPGLGWLQMVVNREIRVRDILATLARMGHRMPKDFNKTLLKLWLIMDVATTAGRNEVLANEEFFTDLDLYFTQQFFVKLCLCFNNPVYGPHSTMMMKIMMGQKGLSPLWALLRRKKYTTVLEAQQLKIRYDVVASPAEIATCICPYGVPYLEMGILRYEGWGAGAGYLVRPDEAISMEAARRNIDLDDCIYYMMIYGHVDISSGRRLVPTLDEMYMSDEEELSSPLSVVPPLPYDAVIGGCGNASFERFINADEESDWGDDEMEDGDKEDDGDEED</sequence>
<feature type="region of interest" description="Disordered" evidence="1">
    <location>
        <begin position="513"/>
        <end position="537"/>
    </location>
</feature>
<protein>
    <submittedName>
        <fullName evidence="2">Uncharacterized protein</fullName>
    </submittedName>
</protein>
<comment type="caution">
    <text evidence="2">The sequence shown here is derived from an EMBL/GenBank/DDBJ whole genome shotgun (WGS) entry which is preliminary data.</text>
</comment>
<dbReference type="EMBL" id="JAULSN010000004">
    <property type="protein sequence ID" value="KAK3374032.1"/>
    <property type="molecule type" value="Genomic_DNA"/>
</dbReference>
<reference evidence="2" key="1">
    <citation type="journal article" date="2023" name="Mol. Phylogenet. Evol.">
        <title>Genome-scale phylogeny and comparative genomics of the fungal order Sordariales.</title>
        <authorList>
            <person name="Hensen N."/>
            <person name="Bonometti L."/>
            <person name="Westerberg I."/>
            <person name="Brannstrom I.O."/>
            <person name="Guillou S."/>
            <person name="Cros-Aarteil S."/>
            <person name="Calhoun S."/>
            <person name="Haridas S."/>
            <person name="Kuo A."/>
            <person name="Mondo S."/>
            <person name="Pangilinan J."/>
            <person name="Riley R."/>
            <person name="LaButti K."/>
            <person name="Andreopoulos B."/>
            <person name="Lipzen A."/>
            <person name="Chen C."/>
            <person name="Yan M."/>
            <person name="Daum C."/>
            <person name="Ng V."/>
            <person name="Clum A."/>
            <person name="Steindorff A."/>
            <person name="Ohm R.A."/>
            <person name="Martin F."/>
            <person name="Silar P."/>
            <person name="Natvig D.O."/>
            <person name="Lalanne C."/>
            <person name="Gautier V."/>
            <person name="Ament-Velasquez S.L."/>
            <person name="Kruys A."/>
            <person name="Hutchinson M.I."/>
            <person name="Powell A.J."/>
            <person name="Barry K."/>
            <person name="Miller A.N."/>
            <person name="Grigoriev I.V."/>
            <person name="Debuchy R."/>
            <person name="Gladieux P."/>
            <person name="Hiltunen Thoren M."/>
            <person name="Johannesson H."/>
        </authorList>
    </citation>
    <scope>NUCLEOTIDE SEQUENCE</scope>
    <source>
        <strain evidence="2">CBS 958.72</strain>
    </source>
</reference>
<gene>
    <name evidence="2" type="ORF">B0T24DRAFT_488353</name>
</gene>
<evidence type="ECO:0000313" key="3">
    <source>
        <dbReference type="Proteomes" id="UP001287356"/>
    </source>
</evidence>
<keyword evidence="3" id="KW-1185">Reference proteome</keyword>
<accession>A0AAE0KD65</accession>
<organism evidence="2 3">
    <name type="scientific">Lasiosphaeria ovina</name>
    <dbReference type="NCBI Taxonomy" id="92902"/>
    <lineage>
        <taxon>Eukaryota</taxon>
        <taxon>Fungi</taxon>
        <taxon>Dikarya</taxon>
        <taxon>Ascomycota</taxon>
        <taxon>Pezizomycotina</taxon>
        <taxon>Sordariomycetes</taxon>
        <taxon>Sordariomycetidae</taxon>
        <taxon>Sordariales</taxon>
        <taxon>Lasiosphaeriaceae</taxon>
        <taxon>Lasiosphaeria</taxon>
    </lineage>
</organism>
<dbReference type="AlphaFoldDB" id="A0AAE0KD65"/>
<feature type="non-terminal residue" evidence="2">
    <location>
        <position position="537"/>
    </location>
</feature>
<proteinExistence type="predicted"/>
<name>A0AAE0KD65_9PEZI</name>
<feature type="compositionally biased region" description="Low complexity" evidence="1">
    <location>
        <begin position="49"/>
        <end position="59"/>
    </location>
</feature>
<reference evidence="2" key="2">
    <citation type="submission" date="2023-06" db="EMBL/GenBank/DDBJ databases">
        <authorList>
            <consortium name="Lawrence Berkeley National Laboratory"/>
            <person name="Haridas S."/>
            <person name="Hensen N."/>
            <person name="Bonometti L."/>
            <person name="Westerberg I."/>
            <person name="Brannstrom I.O."/>
            <person name="Guillou S."/>
            <person name="Cros-Aarteil S."/>
            <person name="Calhoun S."/>
            <person name="Kuo A."/>
            <person name="Mondo S."/>
            <person name="Pangilinan J."/>
            <person name="Riley R."/>
            <person name="Labutti K."/>
            <person name="Andreopoulos B."/>
            <person name="Lipzen A."/>
            <person name="Chen C."/>
            <person name="Yanf M."/>
            <person name="Daum C."/>
            <person name="Ng V."/>
            <person name="Clum A."/>
            <person name="Steindorff A."/>
            <person name="Ohm R."/>
            <person name="Martin F."/>
            <person name="Silar P."/>
            <person name="Natvig D."/>
            <person name="Lalanne C."/>
            <person name="Gautier V."/>
            <person name="Ament-Velasquez S.L."/>
            <person name="Kruys A."/>
            <person name="Hutchinson M.I."/>
            <person name="Powell A.J."/>
            <person name="Barry K."/>
            <person name="Miller A.N."/>
            <person name="Grigoriev I.V."/>
            <person name="Debuchy R."/>
            <person name="Gladieux P."/>
            <person name="Thoren M.H."/>
            <person name="Johannesson H."/>
        </authorList>
    </citation>
    <scope>NUCLEOTIDE SEQUENCE</scope>
    <source>
        <strain evidence="2">CBS 958.72</strain>
    </source>
</reference>
<feature type="compositionally biased region" description="Polar residues" evidence="1">
    <location>
        <begin position="70"/>
        <end position="82"/>
    </location>
</feature>
<feature type="region of interest" description="Disordered" evidence="1">
    <location>
        <begin position="49"/>
        <end position="96"/>
    </location>
</feature>
<feature type="non-terminal residue" evidence="2">
    <location>
        <position position="1"/>
    </location>
</feature>
<dbReference type="Proteomes" id="UP001287356">
    <property type="component" value="Unassembled WGS sequence"/>
</dbReference>
<evidence type="ECO:0000256" key="1">
    <source>
        <dbReference type="SAM" id="MobiDB-lite"/>
    </source>
</evidence>
<evidence type="ECO:0000313" key="2">
    <source>
        <dbReference type="EMBL" id="KAK3374032.1"/>
    </source>
</evidence>